<dbReference type="SUPFAM" id="SSF54695">
    <property type="entry name" value="POZ domain"/>
    <property type="match status" value="1"/>
</dbReference>
<dbReference type="SMART" id="SM00225">
    <property type="entry name" value="BTB"/>
    <property type="match status" value="1"/>
</dbReference>
<reference evidence="8" key="1">
    <citation type="journal article" date="2019" name="Nat. Commun.">
        <title>The genome of broomcorn millet.</title>
        <authorList>
            <person name="Zou C."/>
            <person name="Miki D."/>
            <person name="Li D."/>
            <person name="Tang Q."/>
            <person name="Xiao L."/>
            <person name="Rajput S."/>
            <person name="Deng P."/>
            <person name="Jia W."/>
            <person name="Huang R."/>
            <person name="Zhang M."/>
            <person name="Sun Y."/>
            <person name="Hu J."/>
            <person name="Fu X."/>
            <person name="Schnable P.S."/>
            <person name="Li F."/>
            <person name="Zhang H."/>
            <person name="Feng B."/>
            <person name="Zhu X."/>
            <person name="Liu R."/>
            <person name="Schnable J.C."/>
            <person name="Zhu J.-K."/>
            <person name="Zhang H."/>
        </authorList>
    </citation>
    <scope>NUCLEOTIDE SEQUENCE [LARGE SCALE GENOMIC DNA]</scope>
</reference>
<evidence type="ECO:0000313" key="7">
    <source>
        <dbReference type="EMBL" id="RLN34602.1"/>
    </source>
</evidence>
<dbReference type="STRING" id="4540.A0A3L6T8T7"/>
<proteinExistence type="inferred from homology"/>
<feature type="domain" description="MATH" evidence="6">
    <location>
        <begin position="59"/>
        <end position="215"/>
    </location>
</feature>
<feature type="region of interest" description="Disordered" evidence="4">
    <location>
        <begin position="1"/>
        <end position="57"/>
    </location>
</feature>
<sequence>MDEDAGDASPPPAPPPPAHAHAHLAPPPPAPQPHSAAAPSQRDVSASPTSSRSVTETVNGSHRFVIQGYSLAKGMGVGKYIASETFSVGGFQWAVYFYPDGKNPEDNSAYVSVFIALASEGTDVRALFELTLLDQSGKGKHKVHSHFDRSLESGPYTLKYRGSMCIHIESVDMIFMGWNDDAAASPWGYKRFFRRTALETSDFLKDDCLKINCTVGVVVSAIDYSRPHSIQVPDSDIGYHFGSLLDNQEGVDVILNVGGERFHAHKLVLAARSHVFRSQFFYDESEGEKNEIDESDELREFSVEHMEPKVFKAMLHFMYRDTLVDEHELGTSSSDGSVFDTLVAKLLAAADKYDLGRLRLLCESYLCKGISVASVASTLALADRHHAMELKAVCLKFAAENLSAVIRTEGFLYLRDNCPSLQSEILKTVAGCEEQCSSGGKSQSVCGQLSDGGDTSGRRVRPRI</sequence>
<dbReference type="InterPro" id="IPR002083">
    <property type="entry name" value="MATH/TRAF_dom"/>
</dbReference>
<dbReference type="InterPro" id="IPR011333">
    <property type="entry name" value="SKP1/BTB/POZ_sf"/>
</dbReference>
<dbReference type="InterPro" id="IPR045005">
    <property type="entry name" value="BPM1-6"/>
</dbReference>
<dbReference type="EMBL" id="PQIB02000002">
    <property type="protein sequence ID" value="RLN34602.1"/>
    <property type="molecule type" value="Genomic_DNA"/>
</dbReference>
<dbReference type="Gene3D" id="3.30.710.10">
    <property type="entry name" value="Potassium Channel Kv1.1, Chain A"/>
    <property type="match status" value="1"/>
</dbReference>
<protein>
    <recommendedName>
        <fullName evidence="9">BTB/POZ and MATH domain-containing protein 4-like</fullName>
    </recommendedName>
</protein>
<dbReference type="FunFam" id="3.30.710.10:FF:000136">
    <property type="entry name" value="BTB-POZ and math domain 1"/>
    <property type="match status" value="1"/>
</dbReference>
<dbReference type="Gene3D" id="1.25.40.420">
    <property type="match status" value="1"/>
</dbReference>
<dbReference type="OrthoDB" id="6359816at2759"/>
<dbReference type="InterPro" id="IPR056423">
    <property type="entry name" value="BACK_BPM_SPOP"/>
</dbReference>
<dbReference type="Proteomes" id="UP000275267">
    <property type="component" value="Unassembled WGS sequence"/>
</dbReference>
<dbReference type="GO" id="GO:0071472">
    <property type="term" value="P:cellular response to salt stress"/>
    <property type="evidence" value="ECO:0007669"/>
    <property type="project" value="UniProtKB-ARBA"/>
</dbReference>
<keyword evidence="8" id="KW-1185">Reference proteome</keyword>
<comment type="function">
    <text evidence="1">May act as a substrate-specific adapter of an E3 ubiquitin-protein ligase complex (CUL3-RBX1-BTB) which mediates the ubiquitination and subsequent proteasomal degradation of target proteins.</text>
</comment>
<dbReference type="GO" id="GO:0016567">
    <property type="term" value="P:protein ubiquitination"/>
    <property type="evidence" value="ECO:0007669"/>
    <property type="project" value="InterPro"/>
</dbReference>
<evidence type="ECO:0000259" key="5">
    <source>
        <dbReference type="PROSITE" id="PS50097"/>
    </source>
</evidence>
<dbReference type="SUPFAM" id="SSF49599">
    <property type="entry name" value="TRAF domain-like"/>
    <property type="match status" value="1"/>
</dbReference>
<evidence type="ECO:0000256" key="1">
    <source>
        <dbReference type="ARBA" id="ARBA00002668"/>
    </source>
</evidence>
<feature type="compositionally biased region" description="Pro residues" evidence="4">
    <location>
        <begin position="9"/>
        <end position="18"/>
    </location>
</feature>
<dbReference type="SMART" id="SM00061">
    <property type="entry name" value="MATH"/>
    <property type="match status" value="1"/>
</dbReference>
<feature type="region of interest" description="Disordered" evidence="4">
    <location>
        <begin position="439"/>
        <end position="464"/>
    </location>
</feature>
<dbReference type="CDD" id="cd18280">
    <property type="entry name" value="BTB_POZ_BPM_plant"/>
    <property type="match status" value="1"/>
</dbReference>
<dbReference type="AlphaFoldDB" id="A0A3L6T8T7"/>
<dbReference type="CDD" id="cd14736">
    <property type="entry name" value="BACK_AtBPM-like"/>
    <property type="match status" value="1"/>
</dbReference>
<dbReference type="InterPro" id="IPR034090">
    <property type="entry name" value="BPM_C"/>
</dbReference>
<organism evidence="7 8">
    <name type="scientific">Panicum miliaceum</name>
    <name type="common">Proso millet</name>
    <name type="synonym">Broomcorn millet</name>
    <dbReference type="NCBI Taxonomy" id="4540"/>
    <lineage>
        <taxon>Eukaryota</taxon>
        <taxon>Viridiplantae</taxon>
        <taxon>Streptophyta</taxon>
        <taxon>Embryophyta</taxon>
        <taxon>Tracheophyta</taxon>
        <taxon>Spermatophyta</taxon>
        <taxon>Magnoliopsida</taxon>
        <taxon>Liliopsida</taxon>
        <taxon>Poales</taxon>
        <taxon>Poaceae</taxon>
        <taxon>PACMAD clade</taxon>
        <taxon>Panicoideae</taxon>
        <taxon>Panicodae</taxon>
        <taxon>Paniceae</taxon>
        <taxon>Panicinae</taxon>
        <taxon>Panicum</taxon>
        <taxon>Panicum sect. Panicum</taxon>
    </lineage>
</organism>
<dbReference type="PANTHER" id="PTHR26379:SF229">
    <property type="entry name" value="BTB_POZ AND MATH DOMAIN-CONTAINING PROTEIN 5-RELATED"/>
    <property type="match status" value="1"/>
</dbReference>
<dbReference type="Pfam" id="PF22486">
    <property type="entry name" value="MATH_2"/>
    <property type="match status" value="1"/>
</dbReference>
<comment type="caution">
    <text evidence="7">The sequence shown here is derived from an EMBL/GenBank/DDBJ whole genome shotgun (WGS) entry which is preliminary data.</text>
</comment>
<accession>A0A3L6T8T7</accession>
<comment type="pathway">
    <text evidence="2">Protein modification; protein ubiquitination.</text>
</comment>
<evidence type="ECO:0008006" key="9">
    <source>
        <dbReference type="Google" id="ProtNLM"/>
    </source>
</evidence>
<dbReference type="Gene3D" id="2.60.210.10">
    <property type="entry name" value="Apoptosis, Tumor Necrosis Factor Receptor Associated Protein 2, Chain A"/>
    <property type="match status" value="1"/>
</dbReference>
<dbReference type="Pfam" id="PF24570">
    <property type="entry name" value="BACK_BPM_SPOP"/>
    <property type="match status" value="1"/>
</dbReference>
<comment type="similarity">
    <text evidence="3">Belongs to the Tdpoz family.</text>
</comment>
<dbReference type="Pfam" id="PF00651">
    <property type="entry name" value="BTB"/>
    <property type="match status" value="1"/>
</dbReference>
<feature type="compositionally biased region" description="Polar residues" evidence="4">
    <location>
        <begin position="42"/>
        <end position="57"/>
    </location>
</feature>
<name>A0A3L6T8T7_PANMI</name>
<dbReference type="InterPro" id="IPR000210">
    <property type="entry name" value="BTB/POZ_dom"/>
</dbReference>
<dbReference type="InterPro" id="IPR008974">
    <property type="entry name" value="TRAF-like"/>
</dbReference>
<gene>
    <name evidence="7" type="ORF">C2845_PM03G20730</name>
</gene>
<dbReference type="PROSITE" id="PS50144">
    <property type="entry name" value="MATH"/>
    <property type="match status" value="1"/>
</dbReference>
<dbReference type="PROSITE" id="PS50097">
    <property type="entry name" value="BTB"/>
    <property type="match status" value="1"/>
</dbReference>
<evidence type="ECO:0000256" key="4">
    <source>
        <dbReference type="SAM" id="MobiDB-lite"/>
    </source>
</evidence>
<evidence type="ECO:0000256" key="3">
    <source>
        <dbReference type="ARBA" id="ARBA00010846"/>
    </source>
</evidence>
<feature type="domain" description="BTB" evidence="5">
    <location>
        <begin position="251"/>
        <end position="327"/>
    </location>
</feature>
<dbReference type="PANTHER" id="PTHR26379">
    <property type="entry name" value="BTB/POZ AND MATH DOMAIN-CONTAINING PROTEIN 1"/>
    <property type="match status" value="1"/>
</dbReference>
<dbReference type="CDD" id="cd00121">
    <property type="entry name" value="MATH"/>
    <property type="match status" value="1"/>
</dbReference>
<evidence type="ECO:0000313" key="8">
    <source>
        <dbReference type="Proteomes" id="UP000275267"/>
    </source>
</evidence>
<evidence type="ECO:0000256" key="2">
    <source>
        <dbReference type="ARBA" id="ARBA00004906"/>
    </source>
</evidence>
<evidence type="ECO:0000259" key="6">
    <source>
        <dbReference type="PROSITE" id="PS50144"/>
    </source>
</evidence>